<accession>A0A550CBL0</accession>
<comment type="caution">
    <text evidence="2">The sequence shown here is derived from an EMBL/GenBank/DDBJ whole genome shotgun (WGS) entry which is preliminary data.</text>
</comment>
<organism evidence="2 3">
    <name type="scientific">Schizophyllum amplum</name>
    <dbReference type="NCBI Taxonomy" id="97359"/>
    <lineage>
        <taxon>Eukaryota</taxon>
        <taxon>Fungi</taxon>
        <taxon>Dikarya</taxon>
        <taxon>Basidiomycota</taxon>
        <taxon>Agaricomycotina</taxon>
        <taxon>Agaricomycetes</taxon>
        <taxon>Agaricomycetidae</taxon>
        <taxon>Agaricales</taxon>
        <taxon>Schizophyllaceae</taxon>
        <taxon>Schizophyllum</taxon>
    </lineage>
</organism>
<proteinExistence type="predicted"/>
<dbReference type="AlphaFoldDB" id="A0A550CBL0"/>
<keyword evidence="3" id="KW-1185">Reference proteome</keyword>
<protein>
    <submittedName>
        <fullName evidence="2">Esterase-like activity of phytase-domain-containing protein</fullName>
    </submittedName>
</protein>
<reference evidence="2 3" key="1">
    <citation type="journal article" date="2019" name="New Phytol.">
        <title>Comparative genomics reveals unique wood-decay strategies and fruiting body development in the Schizophyllaceae.</title>
        <authorList>
            <person name="Almasi E."/>
            <person name="Sahu N."/>
            <person name="Krizsan K."/>
            <person name="Balint B."/>
            <person name="Kovacs G.M."/>
            <person name="Kiss B."/>
            <person name="Cseklye J."/>
            <person name="Drula E."/>
            <person name="Henrissat B."/>
            <person name="Nagy I."/>
            <person name="Chovatia M."/>
            <person name="Adam C."/>
            <person name="LaButti K."/>
            <person name="Lipzen A."/>
            <person name="Riley R."/>
            <person name="Grigoriev I.V."/>
            <person name="Nagy L.G."/>
        </authorList>
    </citation>
    <scope>NUCLEOTIDE SEQUENCE [LARGE SCALE GENOMIC DNA]</scope>
    <source>
        <strain evidence="2 3">NL-1724</strain>
    </source>
</reference>
<dbReference type="EMBL" id="VDMD01000013">
    <property type="protein sequence ID" value="TRM62193.1"/>
    <property type="molecule type" value="Genomic_DNA"/>
</dbReference>
<name>A0A550CBL0_9AGAR</name>
<evidence type="ECO:0000259" key="1">
    <source>
        <dbReference type="Pfam" id="PF13449"/>
    </source>
</evidence>
<gene>
    <name evidence="2" type="ORF">BD626DRAFT_498452</name>
</gene>
<dbReference type="PANTHER" id="PTHR37957:SF1">
    <property type="entry name" value="PHYTASE-LIKE DOMAIN-CONTAINING PROTEIN"/>
    <property type="match status" value="1"/>
</dbReference>
<dbReference type="Pfam" id="PF13449">
    <property type="entry name" value="Phytase-like"/>
    <property type="match status" value="1"/>
</dbReference>
<sequence length="477" mass="51129">MMCAILACVNAVPHSRRDDHVKVNGVKYTNKGLVAFGQLPANALDVTGDTLGGLGSAMALKPGSWQKLTNGSFAGTLYVHPDRGYNIDKTVDYQARHHTIDFVLTPYEKKKKLTFEDAQATLQVAYTGTILKTERDGKKTTGLDAAGIRDALGIDPQLPIASMSDDRLSLDVEGMVANADGSFWISDEYGPYIYLFSAKGALLHAITPPAAVLPMRDGEIDFTSVEDPDSGRAANQGLENLTIDPATQTLYAMLQSATIQDGGNDDETSRYARLLAYDVSGVSTADGSGDSAYVGEWVVELPVSNSKGKTRAASEIHFLNDGVFLVLSRDGKGGGDDDTESKYKNIAIFSISDATNISNSKFDDPANPIANGGNLDKSISPAEVTDFIDMIDDDELARFGLHNGDDADDTLIASKWESLAIVSVSDEESPDDYFIFTAADNDFITTDGISVGQQYDAGADVANQFMVFRATLPGYLT</sequence>
<feature type="domain" description="Phytase-like" evidence="1">
    <location>
        <begin position="74"/>
        <end position="425"/>
    </location>
</feature>
<evidence type="ECO:0000313" key="2">
    <source>
        <dbReference type="EMBL" id="TRM62193.1"/>
    </source>
</evidence>
<dbReference type="Proteomes" id="UP000320762">
    <property type="component" value="Unassembled WGS sequence"/>
</dbReference>
<dbReference type="STRING" id="97359.A0A550CBL0"/>
<dbReference type="OrthoDB" id="425936at2759"/>
<dbReference type="PANTHER" id="PTHR37957">
    <property type="entry name" value="BLR7070 PROTEIN"/>
    <property type="match status" value="1"/>
</dbReference>
<evidence type="ECO:0000313" key="3">
    <source>
        <dbReference type="Proteomes" id="UP000320762"/>
    </source>
</evidence>
<dbReference type="InterPro" id="IPR027372">
    <property type="entry name" value="Phytase-like_dom"/>
</dbReference>